<dbReference type="KEGG" id="hfl:PUV54_15230"/>
<organism evidence="2 3">
    <name type="scientific">Hyphococcus flavus</name>
    <dbReference type="NCBI Taxonomy" id="1866326"/>
    <lineage>
        <taxon>Bacteria</taxon>
        <taxon>Pseudomonadati</taxon>
        <taxon>Pseudomonadota</taxon>
        <taxon>Alphaproteobacteria</taxon>
        <taxon>Parvularculales</taxon>
        <taxon>Parvularculaceae</taxon>
        <taxon>Hyphococcus</taxon>
    </lineage>
</organism>
<evidence type="ECO:0008006" key="4">
    <source>
        <dbReference type="Google" id="ProtNLM"/>
    </source>
</evidence>
<reference evidence="2" key="1">
    <citation type="submission" date="2023-02" db="EMBL/GenBank/DDBJ databases">
        <title>Genome sequence of Hyphococcus flavus.</title>
        <authorList>
            <person name="Rong J.-C."/>
            <person name="Zhao Q."/>
            <person name="Yi M."/>
            <person name="Wu J.-Y."/>
        </authorList>
    </citation>
    <scope>NUCLEOTIDE SEQUENCE</scope>
    <source>
        <strain evidence="2">MCCC 1K03223</strain>
    </source>
</reference>
<evidence type="ECO:0000256" key="1">
    <source>
        <dbReference type="SAM" id="Phobius"/>
    </source>
</evidence>
<dbReference type="RefSeq" id="WP_274493161.1">
    <property type="nucleotide sequence ID" value="NZ_CP118166.1"/>
</dbReference>
<dbReference type="Proteomes" id="UP001214043">
    <property type="component" value="Chromosome"/>
</dbReference>
<feature type="transmembrane region" description="Helical" evidence="1">
    <location>
        <begin position="263"/>
        <end position="289"/>
    </location>
</feature>
<sequence length="290" mass="32927">MPGNTHMRSSDLPISHEGFLEHKRFRYLKLSLVIILASVIVYFVADVGARHNGGTWLGYVLGTISALLIVWLMFLGIRKRAATPGKWNLKGWTSAHVYLGSSLLVLATLHTGFQFGLNVHTLAYALMVIVIVSGFFGIYYYAVVPRRMSDNRAHRTQKDLLDAIRALNRELTEAAQPLDPKYVKEVKRAIRKTKIKPGLFTPISGAQKQCATTKAAKRLRRAMDTADESMRRPLETVVAILERKSALLLRTRRHIRNKTLLQLWLYFHVPLSFALLAALMAHIISVFFYW</sequence>
<proteinExistence type="predicted"/>
<dbReference type="AlphaFoldDB" id="A0AAF0CEI0"/>
<evidence type="ECO:0000313" key="2">
    <source>
        <dbReference type="EMBL" id="WDI31301.1"/>
    </source>
</evidence>
<keyword evidence="1" id="KW-1133">Transmembrane helix</keyword>
<feature type="transmembrane region" description="Helical" evidence="1">
    <location>
        <begin position="56"/>
        <end position="77"/>
    </location>
</feature>
<keyword evidence="1" id="KW-0812">Transmembrane</keyword>
<protein>
    <recommendedName>
        <fullName evidence="4">Ferric reductase like transmembrane component</fullName>
    </recommendedName>
</protein>
<feature type="transmembrane region" description="Helical" evidence="1">
    <location>
        <begin position="27"/>
        <end position="44"/>
    </location>
</feature>
<gene>
    <name evidence="2" type="ORF">PUV54_15230</name>
</gene>
<feature type="transmembrane region" description="Helical" evidence="1">
    <location>
        <begin position="97"/>
        <end position="116"/>
    </location>
</feature>
<accession>A0AAF0CEI0</accession>
<dbReference type="EMBL" id="CP118166">
    <property type="protein sequence ID" value="WDI31301.1"/>
    <property type="molecule type" value="Genomic_DNA"/>
</dbReference>
<feature type="transmembrane region" description="Helical" evidence="1">
    <location>
        <begin position="122"/>
        <end position="142"/>
    </location>
</feature>
<keyword evidence="3" id="KW-1185">Reference proteome</keyword>
<name>A0AAF0CEI0_9PROT</name>
<evidence type="ECO:0000313" key="3">
    <source>
        <dbReference type="Proteomes" id="UP001214043"/>
    </source>
</evidence>
<keyword evidence="1" id="KW-0472">Membrane</keyword>